<proteinExistence type="predicted"/>
<sequence length="594" mass="68598">MSNKIEIQAVKNSNEWIGLIEDAISKKNLECYDYKHFHNIQKIGNGAFGKIYRAEKKNSDQYFALKSFFNLDNDTVKEIIHELELQREKDLNNNVIRLCGITEKECQPDHLKKYLLVMEYADSPLRNYLKENFKNLTLEHKYKLAYQLANAVSCLHEKGIVHCNLHSGNVLVHQGTVKLADFGLSKRIKEATKKQRADLFGIAPYIDPKKFISNDNHMKPNEKCDVYSVGVLLWEISSGQPPFKNELYDASLIMRIVNGYRENIVPDTPLDYSNLYIECWNDNPDKRPFMNQVVVKLESIKETRQKLNSYYNKSVDNLVDFISKELNEEKEGKIRKKHVLDFIKNLNISSNEIYNWLLYNQDTSNSNYLLGYLYYNGIGIDCDKQKAFDLYQEAAKSENIVAQFDLANMYREDTHKNYTKAFKLFEKLAGKRYPSGISMLGYCYSLGIGTDVNKQKAFELFQKAANLGNVIAQYNLLVLYENGEGVDKDLNKAFEFSKMLAERGDAMGINKLGYFYENGIGTDVNMQMAFESYQKAANLGSSYAQYNLALMYENGMGIQKDMNQAISWYKKSAEQGDQDAQDKLKEFSERMIYI</sequence>
<gene>
    <name evidence="3" type="ORF">RirG_066940</name>
</gene>
<dbReference type="Pfam" id="PF07714">
    <property type="entry name" value="PK_Tyr_Ser-Thr"/>
    <property type="match status" value="1"/>
</dbReference>
<dbReference type="Gene3D" id="1.25.40.10">
    <property type="entry name" value="Tetratricopeptide repeat domain"/>
    <property type="match status" value="2"/>
</dbReference>
<dbReference type="PANTHER" id="PTHR43628">
    <property type="entry name" value="ACTIVATOR OF C KINASE PROTEIN 1-RELATED"/>
    <property type="match status" value="1"/>
</dbReference>
<dbReference type="InterPro" id="IPR011009">
    <property type="entry name" value="Kinase-like_dom_sf"/>
</dbReference>
<dbReference type="PROSITE" id="PS50011">
    <property type="entry name" value="PROTEIN_KINASE_DOM"/>
    <property type="match status" value="1"/>
</dbReference>
<dbReference type="SUPFAM" id="SSF56112">
    <property type="entry name" value="Protein kinase-like (PK-like)"/>
    <property type="match status" value="1"/>
</dbReference>
<dbReference type="Proteomes" id="UP000022910">
    <property type="component" value="Unassembled WGS sequence"/>
</dbReference>
<feature type="binding site" evidence="1">
    <location>
        <position position="66"/>
    </location>
    <ligand>
        <name>ATP</name>
        <dbReference type="ChEBI" id="CHEBI:30616"/>
    </ligand>
</feature>
<comment type="caution">
    <text evidence="3">The sequence shown here is derived from an EMBL/GenBank/DDBJ whole genome shotgun (WGS) entry which is preliminary data.</text>
</comment>
<keyword evidence="1" id="KW-0067">ATP-binding</keyword>
<name>A0A015JSZ4_RHIIW</name>
<dbReference type="InterPro" id="IPR052945">
    <property type="entry name" value="Mitotic_Regulator"/>
</dbReference>
<dbReference type="PROSITE" id="PS00107">
    <property type="entry name" value="PROTEIN_KINASE_ATP"/>
    <property type="match status" value="1"/>
</dbReference>
<evidence type="ECO:0000313" key="3">
    <source>
        <dbReference type="EMBL" id="EXX72687.1"/>
    </source>
</evidence>
<dbReference type="InterPro" id="IPR006597">
    <property type="entry name" value="Sel1-like"/>
</dbReference>
<evidence type="ECO:0000259" key="2">
    <source>
        <dbReference type="PROSITE" id="PS50011"/>
    </source>
</evidence>
<accession>A0A015JSZ4</accession>
<dbReference type="SUPFAM" id="SSF81901">
    <property type="entry name" value="HCP-like"/>
    <property type="match status" value="2"/>
</dbReference>
<dbReference type="InterPro" id="IPR000719">
    <property type="entry name" value="Prot_kinase_dom"/>
</dbReference>
<dbReference type="SMART" id="SM00671">
    <property type="entry name" value="SEL1"/>
    <property type="match status" value="6"/>
</dbReference>
<dbReference type="InterPro" id="IPR017441">
    <property type="entry name" value="Protein_kinase_ATP_BS"/>
</dbReference>
<dbReference type="GO" id="GO:0005524">
    <property type="term" value="F:ATP binding"/>
    <property type="evidence" value="ECO:0007669"/>
    <property type="project" value="UniProtKB-UniRule"/>
</dbReference>
<keyword evidence="4" id="KW-1185">Reference proteome</keyword>
<dbReference type="InterPro" id="IPR001245">
    <property type="entry name" value="Ser-Thr/Tyr_kinase_cat_dom"/>
</dbReference>
<dbReference type="AlphaFoldDB" id="A0A015JSZ4"/>
<organism evidence="3 4">
    <name type="scientific">Rhizophagus irregularis (strain DAOM 197198w)</name>
    <name type="common">Glomus intraradices</name>
    <dbReference type="NCBI Taxonomy" id="1432141"/>
    <lineage>
        <taxon>Eukaryota</taxon>
        <taxon>Fungi</taxon>
        <taxon>Fungi incertae sedis</taxon>
        <taxon>Mucoromycota</taxon>
        <taxon>Glomeromycotina</taxon>
        <taxon>Glomeromycetes</taxon>
        <taxon>Glomerales</taxon>
        <taxon>Glomeraceae</taxon>
        <taxon>Rhizophagus</taxon>
    </lineage>
</organism>
<dbReference type="GO" id="GO:0004672">
    <property type="term" value="F:protein kinase activity"/>
    <property type="evidence" value="ECO:0007669"/>
    <property type="project" value="InterPro"/>
</dbReference>
<protein>
    <submittedName>
        <fullName evidence="3">Pho85p</fullName>
    </submittedName>
</protein>
<dbReference type="PANTHER" id="PTHR43628:SF1">
    <property type="entry name" value="CHITIN SYNTHASE REGULATORY FACTOR 2-RELATED"/>
    <property type="match status" value="1"/>
</dbReference>
<reference evidence="3 4" key="1">
    <citation type="submission" date="2014-02" db="EMBL/GenBank/DDBJ databases">
        <title>Single nucleus genome sequencing reveals high similarity among nuclei of an endomycorrhizal fungus.</title>
        <authorList>
            <person name="Lin K."/>
            <person name="Geurts R."/>
            <person name="Zhang Z."/>
            <person name="Limpens E."/>
            <person name="Saunders D.G."/>
            <person name="Mu D."/>
            <person name="Pang E."/>
            <person name="Cao H."/>
            <person name="Cha H."/>
            <person name="Lin T."/>
            <person name="Zhou Q."/>
            <person name="Shang Y."/>
            <person name="Li Y."/>
            <person name="Ivanov S."/>
            <person name="Sharma T."/>
            <person name="Velzen R.V."/>
            <person name="Ruijter N.D."/>
            <person name="Aanen D.K."/>
            <person name="Win J."/>
            <person name="Kamoun S."/>
            <person name="Bisseling T."/>
            <person name="Huang S."/>
        </authorList>
    </citation>
    <scope>NUCLEOTIDE SEQUENCE [LARGE SCALE GENOMIC DNA]</scope>
    <source>
        <strain evidence="4">DAOM197198w</strain>
    </source>
</reference>
<dbReference type="OrthoDB" id="5418235at2759"/>
<dbReference type="HOGENOM" id="CLU_000288_7_12_1"/>
<dbReference type="EMBL" id="JEMT01015116">
    <property type="protein sequence ID" value="EXX72687.1"/>
    <property type="molecule type" value="Genomic_DNA"/>
</dbReference>
<dbReference type="OMA" id="LELANTW"/>
<evidence type="ECO:0000313" key="4">
    <source>
        <dbReference type="Proteomes" id="UP000022910"/>
    </source>
</evidence>
<dbReference type="InterPro" id="IPR011990">
    <property type="entry name" value="TPR-like_helical_dom_sf"/>
</dbReference>
<dbReference type="Pfam" id="PF08238">
    <property type="entry name" value="Sel1"/>
    <property type="match status" value="6"/>
</dbReference>
<keyword evidence="1" id="KW-0547">Nucleotide-binding</keyword>
<evidence type="ECO:0000256" key="1">
    <source>
        <dbReference type="PROSITE-ProRule" id="PRU10141"/>
    </source>
</evidence>
<dbReference type="Gene3D" id="1.10.510.10">
    <property type="entry name" value="Transferase(Phosphotransferase) domain 1"/>
    <property type="match status" value="1"/>
</dbReference>
<feature type="domain" description="Protein kinase" evidence="2">
    <location>
        <begin position="37"/>
        <end position="300"/>
    </location>
</feature>